<keyword evidence="4 6" id="KW-1133">Transmembrane helix</keyword>
<feature type="transmembrane region" description="Helical" evidence="6">
    <location>
        <begin position="118"/>
        <end position="139"/>
    </location>
</feature>
<dbReference type="CDD" id="cd06580">
    <property type="entry name" value="TM_PBP1_transp_TpRbsC_like"/>
    <property type="match status" value="1"/>
</dbReference>
<comment type="subcellular location">
    <subcellularLocation>
        <location evidence="1">Cell membrane</location>
        <topology evidence="1">Multi-pass membrane protein</topology>
    </subcellularLocation>
</comment>
<dbReference type="Pfam" id="PF02653">
    <property type="entry name" value="BPD_transp_2"/>
    <property type="match status" value="1"/>
</dbReference>
<feature type="transmembrane region" description="Helical" evidence="6">
    <location>
        <begin position="258"/>
        <end position="280"/>
    </location>
</feature>
<keyword evidence="3 6" id="KW-0812">Transmembrane</keyword>
<name>A0A9D0YZ36_9FIRM</name>
<evidence type="ECO:0000256" key="6">
    <source>
        <dbReference type="SAM" id="Phobius"/>
    </source>
</evidence>
<feature type="transmembrane region" description="Helical" evidence="6">
    <location>
        <begin position="64"/>
        <end position="82"/>
    </location>
</feature>
<dbReference type="InterPro" id="IPR001851">
    <property type="entry name" value="ABC_transp_permease"/>
</dbReference>
<evidence type="ECO:0000256" key="3">
    <source>
        <dbReference type="ARBA" id="ARBA00022692"/>
    </source>
</evidence>
<dbReference type="EMBL" id="DVFI01000106">
    <property type="protein sequence ID" value="HIQ63463.1"/>
    <property type="molecule type" value="Genomic_DNA"/>
</dbReference>
<evidence type="ECO:0000313" key="7">
    <source>
        <dbReference type="EMBL" id="HIQ63463.1"/>
    </source>
</evidence>
<dbReference type="Proteomes" id="UP000886819">
    <property type="component" value="Unassembled WGS sequence"/>
</dbReference>
<feature type="transmembrane region" description="Helical" evidence="6">
    <location>
        <begin position="12"/>
        <end position="36"/>
    </location>
</feature>
<dbReference type="AlphaFoldDB" id="A0A9D0YZ36"/>
<sequence length="383" mass="40461">MKAIRRFFRSAGPVNAASSLIAILVGLVFGGLILLISNPGQALQGLGIIVAGGFGGGMKGVGQTLYYATPLIMTGLSVGFAFKTGLFNIGASGQLITGGLAAIYVGVNWTWLPDPLHWVVALLAAMVVGGLWGAIPGILKAKLNVNEVIACIMCNYIGMYGVNYLIKNSPSIYDQLRNQTVSVDPAAAIPKWGLDQVFYNLKGNYHDVSSVNGGILLAILLAVLMYVLLNKTVFGYELKACGYNRHASKYAGINESRCILLSMAIAGALSGIGGGLMYLAPATGLHIEVVDVLSAVGFNGIPVALLGLSNPIGIIFSGLFISHITQGGNYLQRLNYMPEIIDIIIGVIIYFSAFSLLVRNVMAAILRRHEASREKAVLKKGGA</sequence>
<feature type="transmembrane region" description="Helical" evidence="6">
    <location>
        <begin position="211"/>
        <end position="229"/>
    </location>
</feature>
<organism evidence="7 8">
    <name type="scientific">Candidatus Avichristensenella intestinipullorum</name>
    <dbReference type="NCBI Taxonomy" id="2840693"/>
    <lineage>
        <taxon>Bacteria</taxon>
        <taxon>Bacillati</taxon>
        <taxon>Bacillota</taxon>
        <taxon>Clostridia</taxon>
        <taxon>Candidatus Avichristensenella</taxon>
    </lineage>
</organism>
<evidence type="ECO:0000256" key="4">
    <source>
        <dbReference type="ARBA" id="ARBA00022989"/>
    </source>
</evidence>
<evidence type="ECO:0000313" key="8">
    <source>
        <dbReference type="Proteomes" id="UP000886819"/>
    </source>
</evidence>
<accession>A0A9D0YZ36</accession>
<feature type="transmembrane region" description="Helical" evidence="6">
    <location>
        <begin position="300"/>
        <end position="322"/>
    </location>
</feature>
<keyword evidence="5 6" id="KW-0472">Membrane</keyword>
<evidence type="ECO:0000256" key="2">
    <source>
        <dbReference type="ARBA" id="ARBA00022475"/>
    </source>
</evidence>
<proteinExistence type="predicted"/>
<evidence type="ECO:0000256" key="1">
    <source>
        <dbReference type="ARBA" id="ARBA00004651"/>
    </source>
</evidence>
<feature type="transmembrane region" description="Helical" evidence="6">
    <location>
        <begin position="148"/>
        <end position="166"/>
    </location>
</feature>
<dbReference type="PANTHER" id="PTHR47089:SF1">
    <property type="entry name" value="GUANOSINE ABC TRANSPORTER PERMEASE PROTEIN NUPP"/>
    <property type="match status" value="1"/>
</dbReference>
<reference evidence="7" key="2">
    <citation type="journal article" date="2021" name="PeerJ">
        <title>Extensive microbial diversity within the chicken gut microbiome revealed by metagenomics and culture.</title>
        <authorList>
            <person name="Gilroy R."/>
            <person name="Ravi A."/>
            <person name="Getino M."/>
            <person name="Pursley I."/>
            <person name="Horton D.L."/>
            <person name="Alikhan N.F."/>
            <person name="Baker D."/>
            <person name="Gharbi K."/>
            <person name="Hall N."/>
            <person name="Watson M."/>
            <person name="Adriaenssens E.M."/>
            <person name="Foster-Nyarko E."/>
            <person name="Jarju S."/>
            <person name="Secka A."/>
            <person name="Antonio M."/>
            <person name="Oren A."/>
            <person name="Chaudhuri R.R."/>
            <person name="La Ragione R."/>
            <person name="Hildebrand F."/>
            <person name="Pallen M.J."/>
        </authorList>
    </citation>
    <scope>NUCLEOTIDE SEQUENCE</scope>
    <source>
        <strain evidence="7">ChiHile30-977</strain>
    </source>
</reference>
<comment type="caution">
    <text evidence="7">The sequence shown here is derived from an EMBL/GenBank/DDBJ whole genome shotgun (WGS) entry which is preliminary data.</text>
</comment>
<gene>
    <name evidence="7" type="ORF">IAA66_07770</name>
</gene>
<reference evidence="7" key="1">
    <citation type="submission" date="2020-10" db="EMBL/GenBank/DDBJ databases">
        <authorList>
            <person name="Gilroy R."/>
        </authorList>
    </citation>
    <scope>NUCLEOTIDE SEQUENCE</scope>
    <source>
        <strain evidence="7">ChiHile30-977</strain>
    </source>
</reference>
<evidence type="ECO:0000256" key="5">
    <source>
        <dbReference type="ARBA" id="ARBA00023136"/>
    </source>
</evidence>
<dbReference type="PANTHER" id="PTHR47089">
    <property type="entry name" value="ABC TRANSPORTER, PERMEASE PROTEIN"/>
    <property type="match status" value="1"/>
</dbReference>
<dbReference type="GO" id="GO:0005886">
    <property type="term" value="C:plasma membrane"/>
    <property type="evidence" value="ECO:0007669"/>
    <property type="project" value="UniProtKB-SubCell"/>
</dbReference>
<dbReference type="GO" id="GO:0022857">
    <property type="term" value="F:transmembrane transporter activity"/>
    <property type="evidence" value="ECO:0007669"/>
    <property type="project" value="InterPro"/>
</dbReference>
<protein>
    <submittedName>
        <fullName evidence="7">ABC transporter permease</fullName>
    </submittedName>
</protein>
<keyword evidence="2" id="KW-1003">Cell membrane</keyword>
<feature type="transmembrane region" description="Helical" evidence="6">
    <location>
        <begin position="94"/>
        <end position="112"/>
    </location>
</feature>
<feature type="transmembrane region" description="Helical" evidence="6">
    <location>
        <begin position="343"/>
        <end position="366"/>
    </location>
</feature>